<dbReference type="InParanoid" id="A0A067M2N6"/>
<keyword evidence="3" id="KW-1185">Reference proteome</keyword>
<dbReference type="HOGENOM" id="CLU_831519_0_0_1"/>
<reference evidence="3" key="1">
    <citation type="journal article" date="2014" name="Proc. Natl. Acad. Sci. U.S.A.">
        <title>Extensive sampling of basidiomycete genomes demonstrates inadequacy of the white-rot/brown-rot paradigm for wood decay fungi.</title>
        <authorList>
            <person name="Riley R."/>
            <person name="Salamov A.A."/>
            <person name="Brown D.W."/>
            <person name="Nagy L.G."/>
            <person name="Floudas D."/>
            <person name="Held B.W."/>
            <person name="Levasseur A."/>
            <person name="Lombard V."/>
            <person name="Morin E."/>
            <person name="Otillar R."/>
            <person name="Lindquist E.A."/>
            <person name="Sun H."/>
            <person name="LaButti K.M."/>
            <person name="Schmutz J."/>
            <person name="Jabbour D."/>
            <person name="Luo H."/>
            <person name="Baker S.E."/>
            <person name="Pisabarro A.G."/>
            <person name="Walton J.D."/>
            <person name="Blanchette R.A."/>
            <person name="Henrissat B."/>
            <person name="Martin F."/>
            <person name="Cullen D."/>
            <person name="Hibbett D.S."/>
            <person name="Grigoriev I.V."/>
        </authorList>
    </citation>
    <scope>NUCLEOTIDE SEQUENCE [LARGE SCALE GENOMIC DNA]</scope>
    <source>
        <strain evidence="3">FD-172 SS1</strain>
    </source>
</reference>
<sequence>MSKSKRKRTNTSLQLLTLPLSFPMVRYTVLSTPLGSLLSRGGTGTSTSTPAVNVCLSSPPLFPPFSAQPPAPHGPSPSPAPKVSPSHTLEGPLRLFHILTLARRSPAPIEESDDVEGEGETEEEDKAVIPPLNIPQPSVNAVQDQEIENLVVLFQALSLEDREDVIMADASECIAMDGIKFTSAQQDDARDRARRRVARRKVQVVSDMVPTKWTSGAASRRAISSAGRSIRARECGRMSVSRTSIWRKMQGIQQSMPEAASYESVQVSAYSPQVFRACLSLFTPPSAPVPSPPPHARAIVVSPGSPRAWTECFGLHIEWVITPMWSAPGVRVMA</sequence>
<feature type="compositionally biased region" description="Acidic residues" evidence="1">
    <location>
        <begin position="110"/>
        <end position="125"/>
    </location>
</feature>
<feature type="compositionally biased region" description="Pro residues" evidence="1">
    <location>
        <begin position="63"/>
        <end position="82"/>
    </location>
</feature>
<name>A0A067M2N6_BOTB1</name>
<evidence type="ECO:0000313" key="2">
    <source>
        <dbReference type="EMBL" id="KDQ08975.1"/>
    </source>
</evidence>
<accession>A0A067M2N6</accession>
<dbReference type="Proteomes" id="UP000027195">
    <property type="component" value="Unassembled WGS sequence"/>
</dbReference>
<organism evidence="2 3">
    <name type="scientific">Botryobasidium botryosum (strain FD-172 SS1)</name>
    <dbReference type="NCBI Taxonomy" id="930990"/>
    <lineage>
        <taxon>Eukaryota</taxon>
        <taxon>Fungi</taxon>
        <taxon>Dikarya</taxon>
        <taxon>Basidiomycota</taxon>
        <taxon>Agaricomycotina</taxon>
        <taxon>Agaricomycetes</taxon>
        <taxon>Cantharellales</taxon>
        <taxon>Botryobasidiaceae</taxon>
        <taxon>Botryobasidium</taxon>
    </lineage>
</organism>
<dbReference type="AlphaFoldDB" id="A0A067M2N6"/>
<gene>
    <name evidence="2" type="ORF">BOTBODRAFT_59024</name>
</gene>
<feature type="region of interest" description="Disordered" evidence="1">
    <location>
        <begin position="106"/>
        <end position="134"/>
    </location>
</feature>
<protein>
    <submittedName>
        <fullName evidence="2">Uncharacterized protein</fullName>
    </submittedName>
</protein>
<dbReference type="EMBL" id="KL198084">
    <property type="protein sequence ID" value="KDQ08975.1"/>
    <property type="molecule type" value="Genomic_DNA"/>
</dbReference>
<proteinExistence type="predicted"/>
<evidence type="ECO:0000313" key="3">
    <source>
        <dbReference type="Proteomes" id="UP000027195"/>
    </source>
</evidence>
<evidence type="ECO:0000256" key="1">
    <source>
        <dbReference type="SAM" id="MobiDB-lite"/>
    </source>
</evidence>
<feature type="region of interest" description="Disordered" evidence="1">
    <location>
        <begin position="63"/>
        <end position="87"/>
    </location>
</feature>